<dbReference type="AlphaFoldDB" id="A0A4R0J320"/>
<reference evidence="1 2" key="1">
    <citation type="submission" date="2019-02" db="EMBL/GenBank/DDBJ databases">
        <title>Kribbella capetownensis sp. nov. and Kribbella speibonae sp. nov., isolated from soil.</title>
        <authorList>
            <person name="Curtis S.M."/>
            <person name="Norton I."/>
            <person name="Everest G.J."/>
            <person name="Meyers P.R."/>
        </authorList>
    </citation>
    <scope>NUCLEOTIDE SEQUENCE [LARGE SCALE GENOMIC DNA]</scope>
    <source>
        <strain evidence="1 2">YM55</strain>
    </source>
</reference>
<accession>A0A4R0J320</accession>
<evidence type="ECO:0000313" key="2">
    <source>
        <dbReference type="Proteomes" id="UP000294225"/>
    </source>
</evidence>
<sequence length="532" mass="59106">MDAEPRHILYPPDWKQAGVVAHTDWATGCIRWFVSHDEWDAVHLQSQDGAVDLSPRQWFMLEAHAHELAHVLQITTTGFAYDLSCRLFSIVESAASKWADLERIYENRHEYADVLRSTLEVLDRPGPEGITPRAIVESLAFVQQKNFCYHDLTLDEMLQFLDTEVEDSDYRSAFDLAVTYLGANALRHFVHVANLSLYTTEPETVFVALLEEFAARASNLNSQSNHRIGTEFLGRHFPGMILGTAESQINAGLIHPALARNAADLANHSRLVIGDYARMYAADLNGETVDLLRTTMYFPATDEGRTPIRPSRSDVRFEDGDLSMSALRYYNAVSEILVWDLEPPESAPESAPSPTPGTQASEFGAAPELILVTLSRENLTSRTEQNVVCELFGELGSDPRLARAYRGMVTLQFGDPNWQPDLMDGDVQVCLRYFFDRFPHLLYFLLKNEEVADHPLSFVWAAYASDAQVRLSDGQGIGVRMNDGVLAVALRAVGAAADFAAQQGESRSTMLVHLEGLPLAIAGPIRSAVFGS</sequence>
<dbReference type="Proteomes" id="UP000294225">
    <property type="component" value="Unassembled WGS sequence"/>
</dbReference>
<gene>
    <name evidence="1" type="ORF">E0H92_03920</name>
</gene>
<name>A0A4R0J320_9ACTN</name>
<protein>
    <submittedName>
        <fullName evidence="1">Uncharacterized protein</fullName>
    </submittedName>
</protein>
<dbReference type="RefSeq" id="WP_131495406.1">
    <property type="nucleotide sequence ID" value="NZ_SJKC01000001.1"/>
</dbReference>
<dbReference type="EMBL" id="SJKC01000001">
    <property type="protein sequence ID" value="TCC40841.1"/>
    <property type="molecule type" value="Genomic_DNA"/>
</dbReference>
<organism evidence="1 2">
    <name type="scientific">Kribbella speibonae</name>
    <dbReference type="NCBI Taxonomy" id="1572660"/>
    <lineage>
        <taxon>Bacteria</taxon>
        <taxon>Bacillati</taxon>
        <taxon>Actinomycetota</taxon>
        <taxon>Actinomycetes</taxon>
        <taxon>Propionibacteriales</taxon>
        <taxon>Kribbellaceae</taxon>
        <taxon>Kribbella</taxon>
    </lineage>
</organism>
<evidence type="ECO:0000313" key="1">
    <source>
        <dbReference type="EMBL" id="TCC40841.1"/>
    </source>
</evidence>
<proteinExistence type="predicted"/>
<comment type="caution">
    <text evidence="1">The sequence shown here is derived from an EMBL/GenBank/DDBJ whole genome shotgun (WGS) entry which is preliminary data.</text>
</comment>